<evidence type="ECO:0000313" key="13">
    <source>
        <dbReference type="EMBL" id="VAW55309.1"/>
    </source>
</evidence>
<dbReference type="InterPro" id="IPR011010">
    <property type="entry name" value="DNA_brk_join_enz"/>
</dbReference>
<evidence type="ECO:0000256" key="10">
    <source>
        <dbReference type="ARBA" id="ARBA00023306"/>
    </source>
</evidence>
<evidence type="ECO:0000256" key="8">
    <source>
        <dbReference type="ARBA" id="ARBA00023125"/>
    </source>
</evidence>
<dbReference type="Gene3D" id="1.10.443.10">
    <property type="entry name" value="Intergrase catalytic core"/>
    <property type="match status" value="1"/>
</dbReference>
<dbReference type="PANTHER" id="PTHR30349">
    <property type="entry name" value="PHAGE INTEGRASE-RELATED"/>
    <property type="match status" value="1"/>
</dbReference>
<feature type="domain" description="Tyr recombinase" evidence="11">
    <location>
        <begin position="115"/>
        <end position="307"/>
    </location>
</feature>
<dbReference type="InterPro" id="IPR004107">
    <property type="entry name" value="Integrase_SAM-like_N"/>
</dbReference>
<dbReference type="HAMAP" id="MF_01808">
    <property type="entry name" value="Recomb_XerC_XerD"/>
    <property type="match status" value="1"/>
</dbReference>
<keyword evidence="10" id="KW-0131">Cell cycle</keyword>
<protein>
    <recommendedName>
        <fullName evidence="3">Tyrosine recombinase XerD</fullName>
    </recommendedName>
</protein>
<dbReference type="InterPro" id="IPR011932">
    <property type="entry name" value="Recomb_XerD"/>
</dbReference>
<evidence type="ECO:0000256" key="2">
    <source>
        <dbReference type="ARBA" id="ARBA00010450"/>
    </source>
</evidence>
<keyword evidence="5" id="KW-0132">Cell division</keyword>
<dbReference type="GO" id="GO:0009009">
    <property type="term" value="F:site-specific recombinase activity"/>
    <property type="evidence" value="ECO:0007669"/>
    <property type="project" value="InterPro"/>
</dbReference>
<dbReference type="InterPro" id="IPR002104">
    <property type="entry name" value="Integrase_catalytic"/>
</dbReference>
<dbReference type="PROSITE" id="PS51900">
    <property type="entry name" value="CB"/>
    <property type="match status" value="1"/>
</dbReference>
<gene>
    <name evidence="13" type="ORF">MNBD_GAMMA05-2404</name>
</gene>
<dbReference type="Pfam" id="PF00589">
    <property type="entry name" value="Phage_integrase"/>
    <property type="match status" value="1"/>
</dbReference>
<evidence type="ECO:0000256" key="9">
    <source>
        <dbReference type="ARBA" id="ARBA00023172"/>
    </source>
</evidence>
<dbReference type="PROSITE" id="PS51898">
    <property type="entry name" value="TYR_RECOMBINASE"/>
    <property type="match status" value="1"/>
</dbReference>
<dbReference type="GO" id="GO:0003677">
    <property type="term" value="F:DNA binding"/>
    <property type="evidence" value="ECO:0007669"/>
    <property type="project" value="UniProtKB-KW"/>
</dbReference>
<reference evidence="13" key="1">
    <citation type="submission" date="2018-06" db="EMBL/GenBank/DDBJ databases">
        <authorList>
            <person name="Zhirakovskaya E."/>
        </authorList>
    </citation>
    <scope>NUCLEOTIDE SEQUENCE</scope>
</reference>
<dbReference type="AlphaFoldDB" id="A0A3B0X1E6"/>
<keyword evidence="8" id="KW-0238">DNA-binding</keyword>
<comment type="similarity">
    <text evidence="2">Belongs to the 'phage' integrase family. XerD subfamily.</text>
</comment>
<dbReference type="PANTHER" id="PTHR30349:SF90">
    <property type="entry name" value="TYROSINE RECOMBINASE XERD"/>
    <property type="match status" value="1"/>
</dbReference>
<keyword evidence="6" id="KW-0159">Chromosome partition</keyword>
<keyword evidence="7" id="KW-0229">DNA integration</keyword>
<dbReference type="GO" id="GO:0006310">
    <property type="term" value="P:DNA recombination"/>
    <property type="evidence" value="ECO:0007669"/>
    <property type="project" value="UniProtKB-KW"/>
</dbReference>
<evidence type="ECO:0000259" key="11">
    <source>
        <dbReference type="PROSITE" id="PS51898"/>
    </source>
</evidence>
<dbReference type="NCBIfam" id="NF001399">
    <property type="entry name" value="PRK00283.1"/>
    <property type="match status" value="1"/>
</dbReference>
<dbReference type="InterPro" id="IPR013762">
    <property type="entry name" value="Integrase-like_cat_sf"/>
</dbReference>
<dbReference type="NCBIfam" id="NF040815">
    <property type="entry name" value="recomb_XerA_Arch"/>
    <property type="match status" value="1"/>
</dbReference>
<accession>A0A3B0X1E6</accession>
<dbReference type="CDD" id="cd00798">
    <property type="entry name" value="INT_XerDC_C"/>
    <property type="match status" value="1"/>
</dbReference>
<dbReference type="NCBIfam" id="TIGR02225">
    <property type="entry name" value="recomb_XerD"/>
    <property type="match status" value="1"/>
</dbReference>
<name>A0A3B0X1E6_9ZZZZ</name>
<feature type="domain" description="Core-binding (CB)" evidence="12">
    <location>
        <begin position="9"/>
        <end position="94"/>
    </location>
</feature>
<dbReference type="InterPro" id="IPR050090">
    <property type="entry name" value="Tyrosine_recombinase_XerCD"/>
</dbReference>
<dbReference type="InterPro" id="IPR010998">
    <property type="entry name" value="Integrase_recombinase_N"/>
</dbReference>
<dbReference type="SUPFAM" id="SSF56349">
    <property type="entry name" value="DNA breaking-rejoining enzymes"/>
    <property type="match status" value="1"/>
</dbReference>
<evidence type="ECO:0000256" key="5">
    <source>
        <dbReference type="ARBA" id="ARBA00022618"/>
    </source>
</evidence>
<evidence type="ECO:0000256" key="7">
    <source>
        <dbReference type="ARBA" id="ARBA00022908"/>
    </source>
</evidence>
<dbReference type="SUPFAM" id="SSF47823">
    <property type="entry name" value="lambda integrase-like, N-terminal domain"/>
    <property type="match status" value="1"/>
</dbReference>
<dbReference type="InterPro" id="IPR023009">
    <property type="entry name" value="Tyrosine_recombinase_XerC/XerD"/>
</dbReference>
<keyword evidence="9" id="KW-0233">DNA recombination</keyword>
<evidence type="ECO:0000256" key="4">
    <source>
        <dbReference type="ARBA" id="ARBA00022490"/>
    </source>
</evidence>
<organism evidence="13">
    <name type="scientific">hydrothermal vent metagenome</name>
    <dbReference type="NCBI Taxonomy" id="652676"/>
    <lineage>
        <taxon>unclassified sequences</taxon>
        <taxon>metagenomes</taxon>
        <taxon>ecological metagenomes</taxon>
    </lineage>
</organism>
<dbReference type="Gene3D" id="1.10.150.130">
    <property type="match status" value="1"/>
</dbReference>
<dbReference type="Pfam" id="PF02899">
    <property type="entry name" value="Phage_int_SAM_1"/>
    <property type="match status" value="1"/>
</dbReference>
<dbReference type="HAMAP" id="MF_01807">
    <property type="entry name" value="Recomb_XerD"/>
    <property type="match status" value="1"/>
</dbReference>
<evidence type="ECO:0000256" key="1">
    <source>
        <dbReference type="ARBA" id="ARBA00004496"/>
    </source>
</evidence>
<sequence>MSKFDQISTSEQVIIERFIDHLWMENGLSENTLSAYRNDLASFALWLKEKEQQLVTVNTEVIQAYLAFNYDMQQKRRSVARLLSTLRRFYHYQLRENNITEDPTRLLESPKGERSLPVSLNEQQIDDLLAAPDTSDDLGLRDRAMLELLYATGLRVSELINLQTTQISLQQGVIRVIGKGDKERLVPVGEIALDWLAQYYQQARPQLLLKKTSSQKITSQCSEVFVTRRGSAMTRQAFWYMVKRYALVAGISTDQLSPHTLRHAFSTHRLNHGADLRVVQMLLGHSDISTTQIYTHVADQRLRDMYQSHHPRA</sequence>
<keyword evidence="4" id="KW-0963">Cytoplasm</keyword>
<dbReference type="GO" id="GO:0007059">
    <property type="term" value="P:chromosome segregation"/>
    <property type="evidence" value="ECO:0007669"/>
    <property type="project" value="UniProtKB-KW"/>
</dbReference>
<evidence type="ECO:0000256" key="3">
    <source>
        <dbReference type="ARBA" id="ARBA00015810"/>
    </source>
</evidence>
<dbReference type="EMBL" id="UOFE01000048">
    <property type="protein sequence ID" value="VAW55309.1"/>
    <property type="molecule type" value="Genomic_DNA"/>
</dbReference>
<dbReference type="GO" id="GO:0051301">
    <property type="term" value="P:cell division"/>
    <property type="evidence" value="ECO:0007669"/>
    <property type="project" value="UniProtKB-KW"/>
</dbReference>
<comment type="subcellular location">
    <subcellularLocation>
        <location evidence="1">Cytoplasm</location>
    </subcellularLocation>
</comment>
<evidence type="ECO:0000259" key="12">
    <source>
        <dbReference type="PROSITE" id="PS51900"/>
    </source>
</evidence>
<dbReference type="InterPro" id="IPR044068">
    <property type="entry name" value="CB"/>
</dbReference>
<evidence type="ECO:0000256" key="6">
    <source>
        <dbReference type="ARBA" id="ARBA00022829"/>
    </source>
</evidence>
<dbReference type="GO" id="GO:0005737">
    <property type="term" value="C:cytoplasm"/>
    <property type="evidence" value="ECO:0007669"/>
    <property type="project" value="UniProtKB-SubCell"/>
</dbReference>
<proteinExistence type="inferred from homology"/>